<evidence type="ECO:0000313" key="8">
    <source>
        <dbReference type="Proteomes" id="UP000317496"/>
    </source>
</evidence>
<dbReference type="PANTHER" id="PTHR30096:SF0">
    <property type="entry name" value="4,5-DOPA DIOXYGENASE EXTRADIOL-LIKE PROTEIN"/>
    <property type="match status" value="1"/>
</dbReference>
<dbReference type="PIRSF" id="PIRSF006157">
    <property type="entry name" value="Doxgns_DODA"/>
    <property type="match status" value="1"/>
</dbReference>
<dbReference type="GO" id="GO:0016702">
    <property type="term" value="F:oxidoreductase activity, acting on single donors with incorporation of molecular oxygen, incorporation of two atoms of oxygen"/>
    <property type="evidence" value="ECO:0007669"/>
    <property type="project" value="UniProtKB-ARBA"/>
</dbReference>
<keyword evidence="8" id="KW-1185">Reference proteome</keyword>
<dbReference type="RefSeq" id="WP_144067541.1">
    <property type="nucleotide sequence ID" value="NZ_CP041636.1"/>
</dbReference>
<keyword evidence="5" id="KW-0560">Oxidoreductase</keyword>
<comment type="similarity">
    <text evidence="2">Belongs to the DODA-type extradiol aromatic ring-opening dioxygenase family.</text>
</comment>
<protein>
    <submittedName>
        <fullName evidence="7">Dioxygenase</fullName>
    </submittedName>
</protein>
<dbReference type="Proteomes" id="UP000317496">
    <property type="component" value="Chromosome"/>
</dbReference>
<evidence type="ECO:0000256" key="5">
    <source>
        <dbReference type="ARBA" id="ARBA00023002"/>
    </source>
</evidence>
<dbReference type="KEGG" id="fer:FNB15_04400"/>
<dbReference type="Pfam" id="PF02900">
    <property type="entry name" value="LigB"/>
    <property type="match status" value="1"/>
</dbReference>
<organism evidence="7 8">
    <name type="scientific">Ferrovibrio terrae</name>
    <dbReference type="NCBI Taxonomy" id="2594003"/>
    <lineage>
        <taxon>Bacteria</taxon>
        <taxon>Pseudomonadati</taxon>
        <taxon>Pseudomonadota</taxon>
        <taxon>Alphaproteobacteria</taxon>
        <taxon>Rhodospirillales</taxon>
        <taxon>Rhodospirillaceae</taxon>
        <taxon>Ferrovibrio</taxon>
    </lineage>
</organism>
<evidence type="ECO:0000256" key="2">
    <source>
        <dbReference type="ARBA" id="ARBA00007581"/>
    </source>
</evidence>
<evidence type="ECO:0000256" key="3">
    <source>
        <dbReference type="ARBA" id="ARBA00022723"/>
    </source>
</evidence>
<keyword evidence="7" id="KW-0223">Dioxygenase</keyword>
<proteinExistence type="inferred from homology"/>
<feature type="domain" description="Extradiol ring-cleavage dioxygenase class III enzyme subunit B" evidence="6">
    <location>
        <begin position="10"/>
        <end position="253"/>
    </location>
</feature>
<dbReference type="AlphaFoldDB" id="A0A516GYY6"/>
<comment type="cofactor">
    <cofactor evidence="1">
        <name>Zn(2+)</name>
        <dbReference type="ChEBI" id="CHEBI:29105"/>
    </cofactor>
</comment>
<name>A0A516GYY6_9PROT</name>
<dbReference type="InterPro" id="IPR004183">
    <property type="entry name" value="Xdiol_dOase_suB"/>
</dbReference>
<evidence type="ECO:0000256" key="4">
    <source>
        <dbReference type="ARBA" id="ARBA00022833"/>
    </source>
</evidence>
<dbReference type="GO" id="GO:0008270">
    <property type="term" value="F:zinc ion binding"/>
    <property type="evidence" value="ECO:0007669"/>
    <property type="project" value="InterPro"/>
</dbReference>
<dbReference type="EMBL" id="CP041636">
    <property type="protein sequence ID" value="QDO96560.1"/>
    <property type="molecule type" value="Genomic_DNA"/>
</dbReference>
<dbReference type="PANTHER" id="PTHR30096">
    <property type="entry name" value="4,5-DOPA DIOXYGENASE EXTRADIOL-LIKE PROTEIN"/>
    <property type="match status" value="1"/>
</dbReference>
<evidence type="ECO:0000259" key="6">
    <source>
        <dbReference type="Pfam" id="PF02900"/>
    </source>
</evidence>
<gene>
    <name evidence="7" type="ORF">FNB15_04400</name>
</gene>
<evidence type="ECO:0000256" key="1">
    <source>
        <dbReference type="ARBA" id="ARBA00001947"/>
    </source>
</evidence>
<dbReference type="CDD" id="cd07363">
    <property type="entry name" value="45_DOPA_Dioxygenase"/>
    <property type="match status" value="1"/>
</dbReference>
<dbReference type="SUPFAM" id="SSF53213">
    <property type="entry name" value="LigB-like"/>
    <property type="match status" value="1"/>
</dbReference>
<dbReference type="GO" id="GO:0008198">
    <property type="term" value="F:ferrous iron binding"/>
    <property type="evidence" value="ECO:0007669"/>
    <property type="project" value="InterPro"/>
</dbReference>
<sequence>MSSSSTRLPAVFISHGSPMLTLEPDRPAHQFLRTAAALWPKPKAILAVSAHWETAQPAVGAVAQPETIHDFYGFPPALYRMHYNAPGTPQLAARIRDLLAEAGYAAALDAQRGLDHGAWSPLTLIYPDAEIPVLQLSIQSQRDPAHHLALGRALSALRDDGVLIMATGSMTHNLRLLDRSDSQPPAEWASAFAEWMAQKLAQRDDAALLDYRRQAPFAAQNHPTDEHLLPLYVALGAATPGQPAERIHASFAHGSLAMDSYSFA</sequence>
<reference evidence="7 8" key="1">
    <citation type="submission" date="2019-07" db="EMBL/GenBank/DDBJ databases">
        <title>Genome sequencing for Ferrovibrio sp. K5.</title>
        <authorList>
            <person name="Park S.-J."/>
        </authorList>
    </citation>
    <scope>NUCLEOTIDE SEQUENCE [LARGE SCALE GENOMIC DNA]</scope>
    <source>
        <strain evidence="7 8">K5</strain>
    </source>
</reference>
<dbReference type="OrthoDB" id="9790889at2"/>
<keyword evidence="3" id="KW-0479">Metal-binding</keyword>
<accession>A0A516GYY6</accession>
<evidence type="ECO:0000313" key="7">
    <source>
        <dbReference type="EMBL" id="QDO96560.1"/>
    </source>
</evidence>
<dbReference type="InterPro" id="IPR014436">
    <property type="entry name" value="Extradiol_dOase_DODA"/>
</dbReference>
<keyword evidence="4" id="KW-0862">Zinc</keyword>
<dbReference type="Gene3D" id="3.40.830.10">
    <property type="entry name" value="LigB-like"/>
    <property type="match status" value="1"/>
</dbReference>